<reference evidence="1" key="2">
    <citation type="submission" date="2022-06" db="UniProtKB">
        <authorList>
            <consortium name="EnsemblMetazoa"/>
        </authorList>
    </citation>
    <scope>IDENTIFICATION</scope>
    <source>
        <strain evidence="1">PS312</strain>
    </source>
</reference>
<sequence length="139" mass="15827">MHLLQAIQIGLLSILVFSEFLDFAAFDAKLGGRRNATAIGIIIAEEANWLEMETHELLDQCNKVVVEFKLASEEQQQLKDGRPKSMPRFNSTEEVMPYLKENALSIHAVALKRLEIISHLIRHIGNQRGHLLVALYFYV</sequence>
<dbReference type="AlphaFoldDB" id="A0A2A6BHM6"/>
<organism evidence="1 2">
    <name type="scientific">Pristionchus pacificus</name>
    <name type="common">Parasitic nematode worm</name>
    <dbReference type="NCBI Taxonomy" id="54126"/>
    <lineage>
        <taxon>Eukaryota</taxon>
        <taxon>Metazoa</taxon>
        <taxon>Ecdysozoa</taxon>
        <taxon>Nematoda</taxon>
        <taxon>Chromadorea</taxon>
        <taxon>Rhabditida</taxon>
        <taxon>Rhabditina</taxon>
        <taxon>Diplogasteromorpha</taxon>
        <taxon>Diplogasteroidea</taxon>
        <taxon>Neodiplogasteridae</taxon>
        <taxon>Pristionchus</taxon>
    </lineage>
</organism>
<dbReference type="Proteomes" id="UP000005239">
    <property type="component" value="Unassembled WGS sequence"/>
</dbReference>
<dbReference type="EnsemblMetazoa" id="PPA42807.1">
    <property type="protein sequence ID" value="PPA42807.1"/>
    <property type="gene ID" value="WBGene00281176"/>
</dbReference>
<accession>A0A8R1Z4U7</accession>
<accession>A0A2A6BHM6</accession>
<name>A0A2A6BHM6_PRIPA</name>
<keyword evidence="2" id="KW-1185">Reference proteome</keyword>
<reference evidence="2" key="1">
    <citation type="journal article" date="2008" name="Nat. Genet.">
        <title>The Pristionchus pacificus genome provides a unique perspective on nematode lifestyle and parasitism.</title>
        <authorList>
            <person name="Dieterich C."/>
            <person name="Clifton S.W."/>
            <person name="Schuster L.N."/>
            <person name="Chinwalla A."/>
            <person name="Delehaunty K."/>
            <person name="Dinkelacker I."/>
            <person name="Fulton L."/>
            <person name="Fulton R."/>
            <person name="Godfrey J."/>
            <person name="Minx P."/>
            <person name="Mitreva M."/>
            <person name="Roeseler W."/>
            <person name="Tian H."/>
            <person name="Witte H."/>
            <person name="Yang S.P."/>
            <person name="Wilson R.K."/>
            <person name="Sommer R.J."/>
        </authorList>
    </citation>
    <scope>NUCLEOTIDE SEQUENCE [LARGE SCALE GENOMIC DNA]</scope>
    <source>
        <strain evidence="2">PS312</strain>
    </source>
</reference>
<proteinExistence type="predicted"/>
<gene>
    <name evidence="1" type="primary">WBGene00281176</name>
</gene>
<evidence type="ECO:0000313" key="1">
    <source>
        <dbReference type="EnsemblMetazoa" id="PPA42807.1"/>
    </source>
</evidence>
<evidence type="ECO:0000313" key="2">
    <source>
        <dbReference type="Proteomes" id="UP000005239"/>
    </source>
</evidence>
<protein>
    <submittedName>
        <fullName evidence="1">Uncharacterized protein</fullName>
    </submittedName>
</protein>